<organism evidence="1 2">
    <name type="scientific">Rangifer tarandus platyrhynchus</name>
    <name type="common">Svalbard reindeer</name>
    <dbReference type="NCBI Taxonomy" id="3082113"/>
    <lineage>
        <taxon>Eukaryota</taxon>
        <taxon>Metazoa</taxon>
        <taxon>Chordata</taxon>
        <taxon>Craniata</taxon>
        <taxon>Vertebrata</taxon>
        <taxon>Euteleostomi</taxon>
        <taxon>Mammalia</taxon>
        <taxon>Eutheria</taxon>
        <taxon>Laurasiatheria</taxon>
        <taxon>Artiodactyla</taxon>
        <taxon>Ruminantia</taxon>
        <taxon>Pecora</taxon>
        <taxon>Cervidae</taxon>
        <taxon>Odocoileinae</taxon>
        <taxon>Rangifer</taxon>
    </lineage>
</organism>
<dbReference type="Proteomes" id="UP001162501">
    <property type="component" value="Chromosome 28"/>
</dbReference>
<evidence type="ECO:0000313" key="1">
    <source>
        <dbReference type="EMBL" id="CAI9705222.1"/>
    </source>
</evidence>
<sequence>MTRSALAHPSNRQQRADRCDCSRDARPAAPLSSRDHNSEAASAAFARLIRASWVCLPALCPDIAPPPPPTLGRGILKPALEHWEPLFPHPPNGADDDSTTARDHSEVSVCLAYSNVSQGPARQEFTRGAQRVVAESGWGHVTPCKADQINQAPGGTLFLLQEGDPGGSLPRMPRGGSCPSRPPTEPQQRQKPGAHRPHAPGPSRRKTPLPRASAPLPSLAPGGAATPRPSPWSPLAAEWGLRKGRSVPRGAEAAFAPAPAPCGSGVSESGPWGAQDGGGGRGGGGGPSPAAGWRAALSQCLLPGFAADTPFPSGPSRPESLPCELLFSIRRCPGSAWPRPRTACDFALLGLACLACQGSSGSGSWMVSKEQERSPEPLSQGSSVEARPGINGAFVQPGAEEHVA</sequence>
<evidence type="ECO:0000313" key="2">
    <source>
        <dbReference type="Proteomes" id="UP001162501"/>
    </source>
</evidence>
<proteinExistence type="predicted"/>
<accession>A0ACB0EXZ2</accession>
<name>A0ACB0EXZ2_RANTA</name>
<gene>
    <name evidence="1" type="ORF">MRATA1EN3_LOCUS16435</name>
</gene>
<protein>
    <submittedName>
        <fullName evidence="1">Uncharacterized protein</fullName>
    </submittedName>
</protein>
<reference evidence="1" key="1">
    <citation type="submission" date="2023-05" db="EMBL/GenBank/DDBJ databases">
        <authorList>
            <consortium name="ELIXIR-Norway"/>
        </authorList>
    </citation>
    <scope>NUCLEOTIDE SEQUENCE</scope>
</reference>
<dbReference type="EMBL" id="OX596112">
    <property type="protein sequence ID" value="CAI9705222.1"/>
    <property type="molecule type" value="Genomic_DNA"/>
</dbReference>